<evidence type="ECO:0000313" key="2">
    <source>
        <dbReference type="Proteomes" id="UP000235584"/>
    </source>
</evidence>
<keyword evidence="2" id="KW-1185">Reference proteome</keyword>
<proteinExistence type="predicted"/>
<organism evidence="1 2">
    <name type="scientific">Bacteriovorax stolpii</name>
    <name type="common">Bdellovibrio stolpii</name>
    <dbReference type="NCBI Taxonomy" id="960"/>
    <lineage>
        <taxon>Bacteria</taxon>
        <taxon>Pseudomonadati</taxon>
        <taxon>Bdellovibrionota</taxon>
        <taxon>Bacteriovoracia</taxon>
        <taxon>Bacteriovoracales</taxon>
        <taxon>Bacteriovoracaceae</taxon>
        <taxon>Bacteriovorax</taxon>
    </lineage>
</organism>
<dbReference type="Proteomes" id="UP000235584">
    <property type="component" value="Chromosome"/>
</dbReference>
<reference evidence="1 2" key="1">
    <citation type="submission" date="2018-01" db="EMBL/GenBank/DDBJ databases">
        <title>Complete genome sequence of Bacteriovorax stolpii DSM12778.</title>
        <authorList>
            <person name="Tang B."/>
            <person name="Chang J."/>
        </authorList>
    </citation>
    <scope>NUCLEOTIDE SEQUENCE [LARGE SCALE GENOMIC DNA]</scope>
    <source>
        <strain evidence="1 2">DSM 12778</strain>
    </source>
</reference>
<dbReference type="EMBL" id="CP025704">
    <property type="protein sequence ID" value="AUN97088.1"/>
    <property type="molecule type" value="Genomic_DNA"/>
</dbReference>
<gene>
    <name evidence="1" type="ORF">C0V70_02985</name>
</gene>
<dbReference type="KEGG" id="bsto:C0V70_02985"/>
<name>A0A2K9NNL5_BACTC</name>
<dbReference type="AlphaFoldDB" id="A0A2K9NNL5"/>
<evidence type="ECO:0000313" key="1">
    <source>
        <dbReference type="EMBL" id="AUN97088.1"/>
    </source>
</evidence>
<accession>A0A2K9NNL5</accession>
<sequence length="143" mass="16351">MGGLYLFYGLFPRGNALNKYKNYKGAIKPYWLLYTQASHIFLEDFMALERFKIVSPKDGQSVDNIFETLLINLDHIISLKPIRMVVEEKLVMGYWIRTSNGKKYRAVEIPDSLKATLGSDEIDGSTTVLNVLSDDLNQQELLN</sequence>
<protein>
    <submittedName>
        <fullName evidence="1">Uncharacterized protein</fullName>
    </submittedName>
</protein>